<sequence length="119" mass="13576">MAAEDINIAFGKHLREIRSQLGLNQDDVAATCGIDPTSISRLERGETNATLTTLFRLSKGLQIPLPDLMDIDQFYQPPHIEDDMIEDLRMQLQRLNQQEQQFILNFIKSFISLKNGSDD</sequence>
<evidence type="ECO:0000259" key="4">
    <source>
        <dbReference type="PROSITE" id="PS50943"/>
    </source>
</evidence>
<keyword evidence="2" id="KW-0238">DNA-binding</keyword>
<dbReference type="SUPFAM" id="SSF47413">
    <property type="entry name" value="lambda repressor-like DNA-binding domains"/>
    <property type="match status" value="1"/>
</dbReference>
<dbReference type="InterPro" id="IPR050807">
    <property type="entry name" value="TransReg_Diox_bact_type"/>
</dbReference>
<dbReference type="GO" id="GO:0003700">
    <property type="term" value="F:DNA-binding transcription factor activity"/>
    <property type="evidence" value="ECO:0007669"/>
    <property type="project" value="TreeGrafter"/>
</dbReference>
<dbReference type="SMART" id="SM00530">
    <property type="entry name" value="HTH_XRE"/>
    <property type="match status" value="1"/>
</dbReference>
<dbReference type="PANTHER" id="PTHR46797">
    <property type="entry name" value="HTH-TYPE TRANSCRIPTIONAL REGULATOR"/>
    <property type="match status" value="1"/>
</dbReference>
<evidence type="ECO:0000313" key="6">
    <source>
        <dbReference type="Proteomes" id="UP000260828"/>
    </source>
</evidence>
<protein>
    <submittedName>
        <fullName evidence="5">XRE family transcriptional regulator</fullName>
    </submittedName>
</protein>
<dbReference type="InterPro" id="IPR010982">
    <property type="entry name" value="Lambda_DNA-bd_dom_sf"/>
</dbReference>
<dbReference type="InterPro" id="IPR001387">
    <property type="entry name" value="Cro/C1-type_HTH"/>
</dbReference>
<dbReference type="PANTHER" id="PTHR46797:SF23">
    <property type="entry name" value="HTH-TYPE TRANSCRIPTIONAL REGULATOR SUTR"/>
    <property type="match status" value="1"/>
</dbReference>
<dbReference type="Gene3D" id="1.10.260.40">
    <property type="entry name" value="lambda repressor-like DNA-binding domains"/>
    <property type="match status" value="1"/>
</dbReference>
<keyword evidence="3" id="KW-0804">Transcription</keyword>
<keyword evidence="1" id="KW-0805">Transcription regulation</keyword>
<evidence type="ECO:0000313" key="5">
    <source>
        <dbReference type="EMBL" id="RGE67614.1"/>
    </source>
</evidence>
<name>A0A3E3IKP6_9FIRM</name>
<evidence type="ECO:0000256" key="2">
    <source>
        <dbReference type="ARBA" id="ARBA00023125"/>
    </source>
</evidence>
<gene>
    <name evidence="5" type="ORF">DXC40_08920</name>
</gene>
<dbReference type="RefSeq" id="WP_117546494.1">
    <property type="nucleotide sequence ID" value="NZ_QVME01000004.1"/>
</dbReference>
<dbReference type="PROSITE" id="PS50943">
    <property type="entry name" value="HTH_CROC1"/>
    <property type="match status" value="1"/>
</dbReference>
<evidence type="ECO:0000256" key="3">
    <source>
        <dbReference type="ARBA" id="ARBA00023163"/>
    </source>
</evidence>
<comment type="caution">
    <text evidence="5">The sequence shown here is derived from an EMBL/GenBank/DDBJ whole genome shotgun (WGS) entry which is preliminary data.</text>
</comment>
<dbReference type="EMBL" id="QVME01000004">
    <property type="protein sequence ID" value="RGE67614.1"/>
    <property type="molecule type" value="Genomic_DNA"/>
</dbReference>
<dbReference type="CDD" id="cd00093">
    <property type="entry name" value="HTH_XRE"/>
    <property type="match status" value="1"/>
</dbReference>
<dbReference type="Pfam" id="PF01381">
    <property type="entry name" value="HTH_3"/>
    <property type="match status" value="1"/>
</dbReference>
<feature type="domain" description="HTH cro/C1-type" evidence="4">
    <location>
        <begin position="14"/>
        <end position="68"/>
    </location>
</feature>
<dbReference type="Proteomes" id="UP000260828">
    <property type="component" value="Unassembled WGS sequence"/>
</dbReference>
<reference evidence="5 6" key="1">
    <citation type="submission" date="2018-08" db="EMBL/GenBank/DDBJ databases">
        <title>A genome reference for cultivated species of the human gut microbiota.</title>
        <authorList>
            <person name="Zou Y."/>
            <person name="Xue W."/>
            <person name="Luo G."/>
        </authorList>
    </citation>
    <scope>NUCLEOTIDE SEQUENCE [LARGE SCALE GENOMIC DNA]</scope>
    <source>
        <strain evidence="5 6">TF05-12AC</strain>
    </source>
</reference>
<evidence type="ECO:0000256" key="1">
    <source>
        <dbReference type="ARBA" id="ARBA00023015"/>
    </source>
</evidence>
<proteinExistence type="predicted"/>
<accession>A0A3E3IKP6</accession>
<dbReference type="AlphaFoldDB" id="A0A3E3IKP6"/>
<organism evidence="5 6">
    <name type="scientific">Anaerotruncus colihominis</name>
    <dbReference type="NCBI Taxonomy" id="169435"/>
    <lineage>
        <taxon>Bacteria</taxon>
        <taxon>Bacillati</taxon>
        <taxon>Bacillota</taxon>
        <taxon>Clostridia</taxon>
        <taxon>Eubacteriales</taxon>
        <taxon>Oscillospiraceae</taxon>
        <taxon>Anaerotruncus</taxon>
    </lineage>
</organism>
<dbReference type="GO" id="GO:0005829">
    <property type="term" value="C:cytosol"/>
    <property type="evidence" value="ECO:0007669"/>
    <property type="project" value="TreeGrafter"/>
</dbReference>
<dbReference type="GO" id="GO:0003677">
    <property type="term" value="F:DNA binding"/>
    <property type="evidence" value="ECO:0007669"/>
    <property type="project" value="UniProtKB-KW"/>
</dbReference>